<dbReference type="SUPFAM" id="SSF55129">
    <property type="entry name" value="Ribosomal protein L30p/L7e"/>
    <property type="match status" value="1"/>
</dbReference>
<feature type="non-terminal residue" evidence="6">
    <location>
        <position position="100"/>
    </location>
</feature>
<comment type="caution">
    <text evidence="6">The sequence shown here is derived from an EMBL/GenBank/DDBJ whole genome shotgun (WGS) entry which is preliminary data.</text>
</comment>
<reference evidence="6 7" key="1">
    <citation type="submission" date="2016-07" db="EMBL/GenBank/DDBJ databases">
        <title>Pervasive Adenine N6-methylation of Active Genes in Fungi.</title>
        <authorList>
            <consortium name="DOE Joint Genome Institute"/>
            <person name="Mondo S.J."/>
            <person name="Dannebaum R.O."/>
            <person name="Kuo R.C."/>
            <person name="Labutti K."/>
            <person name="Haridas S."/>
            <person name="Kuo A."/>
            <person name="Salamov A."/>
            <person name="Ahrendt S.R."/>
            <person name="Lipzen A."/>
            <person name="Sullivan W."/>
            <person name="Andreopoulos W.B."/>
            <person name="Clum A."/>
            <person name="Lindquist E."/>
            <person name="Daum C."/>
            <person name="Ramamoorthy G.K."/>
            <person name="Gryganskyi A."/>
            <person name="Culley D."/>
            <person name="Magnuson J.K."/>
            <person name="James T.Y."/>
            <person name="O'Malley M.A."/>
            <person name="Stajich J.E."/>
            <person name="Spatafora J.W."/>
            <person name="Visel A."/>
            <person name="Grigoriev I.V."/>
        </authorList>
    </citation>
    <scope>NUCLEOTIDE SEQUENCE [LARGE SCALE GENOMIC DNA]</scope>
    <source>
        <strain evidence="6 7">PL171</strain>
    </source>
</reference>
<comment type="similarity">
    <text evidence="1">Belongs to the universal ribosomal protein uL30 family.</text>
</comment>
<evidence type="ECO:0000256" key="2">
    <source>
        <dbReference type="ARBA" id="ARBA00022980"/>
    </source>
</evidence>
<dbReference type="STRING" id="765915.A0A1Y2I0D9"/>
<dbReference type="InterPro" id="IPR036919">
    <property type="entry name" value="Ribo_uL30_ferredoxin-like_sf"/>
</dbReference>
<dbReference type="InterPro" id="IPR016082">
    <property type="entry name" value="Ribosomal_uL30_ferredoxin-like"/>
</dbReference>
<name>A0A1Y2I0D9_9FUNG</name>
<dbReference type="Pfam" id="PF00327">
    <property type="entry name" value="Ribosomal_L30"/>
    <property type="match status" value="1"/>
</dbReference>
<dbReference type="AlphaFoldDB" id="A0A1Y2I0D9"/>
<proteinExistence type="inferred from homology"/>
<dbReference type="GO" id="GO:0015934">
    <property type="term" value="C:large ribosomal subunit"/>
    <property type="evidence" value="ECO:0007669"/>
    <property type="project" value="InterPro"/>
</dbReference>
<evidence type="ECO:0000256" key="4">
    <source>
        <dbReference type="ARBA" id="ARBA00035281"/>
    </source>
</evidence>
<evidence type="ECO:0000256" key="3">
    <source>
        <dbReference type="ARBA" id="ARBA00023274"/>
    </source>
</evidence>
<dbReference type="Proteomes" id="UP000193411">
    <property type="component" value="Unassembled WGS sequence"/>
</dbReference>
<keyword evidence="3" id="KW-0687">Ribonucleoprotein</keyword>
<dbReference type="PANTHER" id="PTHR15892">
    <property type="entry name" value="MITOCHONDRIAL RIBOSOMAL PROTEIN L30"/>
    <property type="match status" value="1"/>
</dbReference>
<dbReference type="Gene3D" id="3.30.1390.20">
    <property type="entry name" value="Ribosomal protein L30, ferredoxin-like fold domain"/>
    <property type="match status" value="1"/>
</dbReference>
<keyword evidence="2 6" id="KW-0689">Ribosomal protein</keyword>
<dbReference type="InterPro" id="IPR005996">
    <property type="entry name" value="Ribosomal_uL30_bac-type"/>
</dbReference>
<organism evidence="6 7">
    <name type="scientific">Catenaria anguillulae PL171</name>
    <dbReference type="NCBI Taxonomy" id="765915"/>
    <lineage>
        <taxon>Eukaryota</taxon>
        <taxon>Fungi</taxon>
        <taxon>Fungi incertae sedis</taxon>
        <taxon>Blastocladiomycota</taxon>
        <taxon>Blastocladiomycetes</taxon>
        <taxon>Blastocladiales</taxon>
        <taxon>Catenariaceae</taxon>
        <taxon>Catenaria</taxon>
    </lineage>
</organism>
<evidence type="ECO:0000259" key="5">
    <source>
        <dbReference type="Pfam" id="PF00327"/>
    </source>
</evidence>
<accession>A0A1Y2I0D9</accession>
<dbReference type="GO" id="GO:0006412">
    <property type="term" value="P:translation"/>
    <property type="evidence" value="ECO:0007669"/>
    <property type="project" value="InterPro"/>
</dbReference>
<protein>
    <recommendedName>
        <fullName evidence="4">Large ribosomal subunit protein uL30m</fullName>
    </recommendedName>
</protein>
<dbReference type="PANTHER" id="PTHR15892:SF2">
    <property type="entry name" value="LARGE RIBOSOMAL SUBUNIT PROTEIN UL30M"/>
    <property type="match status" value="1"/>
</dbReference>
<evidence type="ECO:0000313" key="6">
    <source>
        <dbReference type="EMBL" id="ORZ40209.1"/>
    </source>
</evidence>
<dbReference type="EMBL" id="MCFL01000003">
    <property type="protein sequence ID" value="ORZ40209.1"/>
    <property type="molecule type" value="Genomic_DNA"/>
</dbReference>
<dbReference type="GO" id="GO:0003735">
    <property type="term" value="F:structural constituent of ribosome"/>
    <property type="evidence" value="ECO:0007669"/>
    <property type="project" value="InterPro"/>
</dbReference>
<keyword evidence="7" id="KW-1185">Reference proteome</keyword>
<dbReference type="NCBIfam" id="TIGR01308">
    <property type="entry name" value="rpmD_bact"/>
    <property type="match status" value="1"/>
</dbReference>
<evidence type="ECO:0000256" key="1">
    <source>
        <dbReference type="ARBA" id="ARBA00007594"/>
    </source>
</evidence>
<evidence type="ECO:0000313" key="7">
    <source>
        <dbReference type="Proteomes" id="UP000193411"/>
    </source>
</evidence>
<dbReference type="OrthoDB" id="509901at2759"/>
<sequence>MTAASLFYKVTLRRSTIGLPETTRKYAKVMGLTRLHKSVLLPVKPDTAGNILKIKELVEVENVALPRGLSPKQAIKNLNAARKPHPGYSVIGNAMQKHGN</sequence>
<dbReference type="GO" id="GO:0005739">
    <property type="term" value="C:mitochondrion"/>
    <property type="evidence" value="ECO:0007669"/>
    <property type="project" value="TreeGrafter"/>
</dbReference>
<feature type="domain" description="Large ribosomal subunit protein uL30-like ferredoxin-like fold" evidence="5">
    <location>
        <begin position="8"/>
        <end position="58"/>
    </location>
</feature>
<gene>
    <name evidence="6" type="ORF">BCR44DRAFT_136187</name>
</gene>